<dbReference type="InterPro" id="IPR006423">
    <property type="entry name" value="Lipo_e_P4"/>
</dbReference>
<accession>A0AA51N7R6</accession>
<dbReference type="PROSITE" id="PS51257">
    <property type="entry name" value="PROKAR_LIPOPROTEIN"/>
    <property type="match status" value="1"/>
</dbReference>
<dbReference type="InterPro" id="IPR005519">
    <property type="entry name" value="Acid_phosphat_B-like"/>
</dbReference>
<evidence type="ECO:0000313" key="2">
    <source>
        <dbReference type="EMBL" id="WMN06075.1"/>
    </source>
</evidence>
<keyword evidence="2" id="KW-0449">Lipoprotein</keyword>
<evidence type="ECO:0000313" key="3">
    <source>
        <dbReference type="Proteomes" id="UP001244443"/>
    </source>
</evidence>
<dbReference type="RefSeq" id="WP_308355788.1">
    <property type="nucleotide sequence ID" value="NZ_CP129970.2"/>
</dbReference>
<organism evidence="2 3">
    <name type="scientific">Marivirga arenosa</name>
    <dbReference type="NCBI Taxonomy" id="3059076"/>
    <lineage>
        <taxon>Bacteria</taxon>
        <taxon>Pseudomonadati</taxon>
        <taxon>Bacteroidota</taxon>
        <taxon>Cytophagia</taxon>
        <taxon>Cytophagales</taxon>
        <taxon>Marivirgaceae</taxon>
        <taxon>Marivirga</taxon>
    </lineage>
</organism>
<dbReference type="Proteomes" id="UP001244443">
    <property type="component" value="Chromosome"/>
</dbReference>
<dbReference type="Pfam" id="PF03767">
    <property type="entry name" value="Acid_phosphat_B"/>
    <property type="match status" value="1"/>
</dbReference>
<dbReference type="GO" id="GO:0009279">
    <property type="term" value="C:cell outer membrane"/>
    <property type="evidence" value="ECO:0007669"/>
    <property type="project" value="InterPro"/>
</dbReference>
<evidence type="ECO:0000256" key="1">
    <source>
        <dbReference type="ARBA" id="ARBA00022729"/>
    </source>
</evidence>
<dbReference type="InterPro" id="IPR036412">
    <property type="entry name" value="HAD-like_sf"/>
</dbReference>
<dbReference type="AlphaFoldDB" id="A0AA51N7R6"/>
<dbReference type="SUPFAM" id="SSF56784">
    <property type="entry name" value="HAD-like"/>
    <property type="match status" value="1"/>
</dbReference>
<dbReference type="PIRSF" id="PIRSF019271">
    <property type="entry name" value="Acid_Ptase_C"/>
    <property type="match status" value="1"/>
</dbReference>
<protein>
    <submittedName>
        <fullName evidence="2">5'-nucleotidase, lipoprotein e(P4) family</fullName>
    </submittedName>
</protein>
<keyword evidence="3" id="KW-1185">Reference proteome</keyword>
<dbReference type="NCBIfam" id="TIGR01533">
    <property type="entry name" value="lipo_e_P4"/>
    <property type="match status" value="1"/>
</dbReference>
<dbReference type="InterPro" id="IPR023214">
    <property type="entry name" value="HAD_sf"/>
</dbReference>
<proteinExistence type="predicted"/>
<dbReference type="SFLD" id="SFLDG01125">
    <property type="entry name" value="C1.1:_Acid_Phosphatase_Like"/>
    <property type="match status" value="1"/>
</dbReference>
<reference evidence="2" key="1">
    <citation type="submission" date="2023-08" db="EMBL/GenBank/DDBJ databases">
        <title>Comparative genomics and taxonomic characterization of three novel marine species of genus Marivirga.</title>
        <authorList>
            <person name="Muhammad N."/>
            <person name="Kim S.-G."/>
        </authorList>
    </citation>
    <scope>NUCLEOTIDE SEQUENCE [LARGE SCALE GENOMIC DNA]</scope>
    <source>
        <strain evidence="2">ABR2-2</strain>
    </source>
</reference>
<sequence length="274" mass="31147">MEKTTVMRLLIIFIFSIGITACNQSPKNKTMSADEKLSLQLGNATIWFQQSAEMEALYLQAYDRAKMLLKLKMDTLSKSDLAPAVVLDLDETVLDNSPFEARLFLAGENYSPSSWEKWCKEAKAELLPGAADFLEFGDSLGVHIFYISNRKNEVFDETLKNLQNLNLPQSNANHLLLRTTTSDKTERRDSVKAGHQILLYIGDNLTDYSQIFADRDSSLGKDLVHKNKKELLHNFIMLANPMYGEWESAVYKNDYGKSASEKIELRKNILDPSY</sequence>
<dbReference type="PANTHER" id="PTHR31284">
    <property type="entry name" value="ACID PHOSPHATASE-LIKE PROTEIN"/>
    <property type="match status" value="1"/>
</dbReference>
<gene>
    <name evidence="2" type="ORF">QYS48_31530</name>
</gene>
<dbReference type="SFLD" id="SFLDS00003">
    <property type="entry name" value="Haloacid_Dehalogenase"/>
    <property type="match status" value="1"/>
</dbReference>
<dbReference type="PANTHER" id="PTHR31284:SF10">
    <property type="entry name" value="ACID PHOSPHATASE-LIKE PROTEIN"/>
    <property type="match status" value="1"/>
</dbReference>
<name>A0AA51N7R6_9BACT</name>
<dbReference type="EMBL" id="CP129970">
    <property type="protein sequence ID" value="WMN06075.1"/>
    <property type="molecule type" value="Genomic_DNA"/>
</dbReference>
<keyword evidence="1" id="KW-0732">Signal</keyword>
<dbReference type="Gene3D" id="3.40.50.1000">
    <property type="entry name" value="HAD superfamily/HAD-like"/>
    <property type="match status" value="1"/>
</dbReference>